<dbReference type="AlphaFoldDB" id="A0AAD1RDW0"/>
<dbReference type="PANTHER" id="PTHR10609:SF27">
    <property type="entry name" value="CN HYDROLASE DOMAIN-CONTAINING PROTEIN-RELATED"/>
    <property type="match status" value="1"/>
</dbReference>
<dbReference type="InterPro" id="IPR012101">
    <property type="entry name" value="Biotinidase-like_euk"/>
</dbReference>
<evidence type="ECO:0000259" key="7">
    <source>
        <dbReference type="PROSITE" id="PS50263"/>
    </source>
</evidence>
<feature type="chain" id="PRO_5042001296" evidence="6">
    <location>
        <begin position="20"/>
        <end position="491"/>
    </location>
</feature>
<gene>
    <name evidence="8" type="ORF">PECUL_23A058850</name>
</gene>
<name>A0AAD1RDW0_PELCU</name>
<dbReference type="Proteomes" id="UP001295444">
    <property type="component" value="Chromosome 02"/>
</dbReference>
<dbReference type="EMBL" id="OW240913">
    <property type="protein sequence ID" value="CAH2250174.1"/>
    <property type="molecule type" value="Genomic_DNA"/>
</dbReference>
<evidence type="ECO:0000256" key="3">
    <source>
        <dbReference type="ARBA" id="ARBA00022801"/>
    </source>
</evidence>
<feature type="active site" description="Proton acceptor" evidence="5">
    <location>
        <position position="76"/>
    </location>
</feature>
<evidence type="ECO:0000313" key="9">
    <source>
        <dbReference type="Proteomes" id="UP001295444"/>
    </source>
</evidence>
<proteinExistence type="inferred from homology"/>
<evidence type="ECO:0000313" key="8">
    <source>
        <dbReference type="EMBL" id="CAH2250174.1"/>
    </source>
</evidence>
<dbReference type="Pfam" id="PF19018">
    <property type="entry name" value="Vanin_C"/>
    <property type="match status" value="1"/>
</dbReference>
<evidence type="ECO:0000256" key="5">
    <source>
        <dbReference type="PIRSR" id="PIRSR011861-1"/>
    </source>
</evidence>
<keyword evidence="3" id="KW-0378">Hydrolase</keyword>
<dbReference type="CDD" id="cd07567">
    <property type="entry name" value="biotinidase_like"/>
    <property type="match status" value="1"/>
</dbReference>
<dbReference type="PIRSF" id="PIRSF011861">
    <property type="entry name" value="Biotinidase"/>
    <property type="match status" value="1"/>
</dbReference>
<sequence length="491" mass="55306">MYCSDIFISVLFFTYSSCALDTFTAAVYEHVPLFQNPNQAPVQEEALALMNKNIDVLEQAVETAAQKGAHIIVTPEYAICCLDLSRETVYPYLEDIPDPEVNWIPCSDPHRFGRAPVQNRLSCMAKNNSIYLVANFGDKKLCNNSDNNCPEDGHYIYDTTVVFNTEGKLIARYHKYHLFLGETQFNRPKEPEIVTFDTPFGKFGIFICYDILFHDPAITLVTQHNVDTVIFTTAWFNTLPHYSAVQFHSSWAMAMGTNLLSSNIHNTSMGMTGSGVFSPDELGPYYYNKHTDEGHLVISKLSSHPRKSKLFSSVKWDAYASSINHLSPGTKTFNGTIFIDSFTLTELQDAQGIHSICHNNLCCHLNYSMVEKRNEDVYVFGAYDGFHGPHKVFHVQVCTVLKCNSLETCINAAETASTRFEWFSLSGTFNTPYVFPEVLLSDVQLAPKMFRILEDGRLVSLPDKASKPLLSITLLGRNYEKDPAINMSLLT</sequence>
<evidence type="ECO:0000256" key="4">
    <source>
        <dbReference type="ARBA" id="ARBA00023180"/>
    </source>
</evidence>
<comment type="similarity">
    <text evidence="1">Belongs to the carbon-nitrogen hydrolase superfamily. BTD/VNN family.</text>
</comment>
<dbReference type="InterPro" id="IPR040154">
    <property type="entry name" value="Biotinidase/VNN"/>
</dbReference>
<keyword evidence="4" id="KW-0325">Glycoprotein</keyword>
<keyword evidence="2 6" id="KW-0732">Signal</keyword>
<protein>
    <submittedName>
        <fullName evidence="8">Pantetheinase</fullName>
    </submittedName>
</protein>
<feature type="active site" description="Proton donor" evidence="5">
    <location>
        <position position="175"/>
    </location>
</feature>
<feature type="domain" description="CN hydrolase" evidence="7">
    <location>
        <begin position="37"/>
        <end position="303"/>
    </location>
</feature>
<evidence type="ECO:0000256" key="2">
    <source>
        <dbReference type="ARBA" id="ARBA00022729"/>
    </source>
</evidence>
<dbReference type="InterPro" id="IPR003010">
    <property type="entry name" value="C-N_Hydrolase"/>
</dbReference>
<feature type="signal peptide" evidence="6">
    <location>
        <begin position="1"/>
        <end position="19"/>
    </location>
</feature>
<dbReference type="GO" id="GO:0015939">
    <property type="term" value="P:pantothenate metabolic process"/>
    <property type="evidence" value="ECO:0007669"/>
    <property type="project" value="TreeGrafter"/>
</dbReference>
<accession>A0AAD1RDW0</accession>
<organism evidence="8 9">
    <name type="scientific">Pelobates cultripes</name>
    <name type="common">Western spadefoot toad</name>
    <dbReference type="NCBI Taxonomy" id="61616"/>
    <lineage>
        <taxon>Eukaryota</taxon>
        <taxon>Metazoa</taxon>
        <taxon>Chordata</taxon>
        <taxon>Craniata</taxon>
        <taxon>Vertebrata</taxon>
        <taxon>Euteleostomi</taxon>
        <taxon>Amphibia</taxon>
        <taxon>Batrachia</taxon>
        <taxon>Anura</taxon>
        <taxon>Pelobatoidea</taxon>
        <taxon>Pelobatidae</taxon>
        <taxon>Pelobates</taxon>
    </lineage>
</organism>
<dbReference type="Gene3D" id="3.60.110.10">
    <property type="entry name" value="Carbon-nitrogen hydrolase"/>
    <property type="match status" value="1"/>
</dbReference>
<evidence type="ECO:0000256" key="6">
    <source>
        <dbReference type="SAM" id="SignalP"/>
    </source>
</evidence>
<dbReference type="SUPFAM" id="SSF56317">
    <property type="entry name" value="Carbon-nitrogen hydrolase"/>
    <property type="match status" value="1"/>
</dbReference>
<reference evidence="8" key="1">
    <citation type="submission" date="2022-03" db="EMBL/GenBank/DDBJ databases">
        <authorList>
            <person name="Alioto T."/>
            <person name="Alioto T."/>
            <person name="Gomez Garrido J."/>
        </authorList>
    </citation>
    <scope>NUCLEOTIDE SEQUENCE</scope>
</reference>
<dbReference type="GO" id="GO:0017159">
    <property type="term" value="F:pantetheine hydrolase activity"/>
    <property type="evidence" value="ECO:0007669"/>
    <property type="project" value="TreeGrafter"/>
</dbReference>
<dbReference type="PROSITE" id="PS50263">
    <property type="entry name" value="CN_HYDROLASE"/>
    <property type="match status" value="1"/>
</dbReference>
<feature type="active site" description="Nucleophile" evidence="5">
    <location>
        <position position="208"/>
    </location>
</feature>
<evidence type="ECO:0000256" key="1">
    <source>
        <dbReference type="ARBA" id="ARBA00008225"/>
    </source>
</evidence>
<keyword evidence="9" id="KW-1185">Reference proteome</keyword>
<dbReference type="FunFam" id="3.60.110.10:FF:000001">
    <property type="entry name" value="biotinidase isoform X1"/>
    <property type="match status" value="1"/>
</dbReference>
<dbReference type="Pfam" id="PF00795">
    <property type="entry name" value="CN_hydrolase"/>
    <property type="match status" value="1"/>
</dbReference>
<dbReference type="InterPro" id="IPR043957">
    <property type="entry name" value="Vanin_C"/>
</dbReference>
<dbReference type="PANTHER" id="PTHR10609">
    <property type="entry name" value="BIOTINIDASE-RELATED"/>
    <property type="match status" value="1"/>
</dbReference>
<dbReference type="InterPro" id="IPR036526">
    <property type="entry name" value="C-N_Hydrolase_sf"/>
</dbReference>